<gene>
    <name evidence="1" type="ORF">SAMN05192548_1001302</name>
</gene>
<protein>
    <recommendedName>
        <fullName evidence="3">HEPN domain-containing protein</fullName>
    </recommendedName>
</protein>
<sequence length="245" mass="27612">MEEVGPLYCRPMSNCHVGQNLIILVCLRISNSLREMMNPMLPSREQFFQDPGGYSRSGWMRWAMIASINGAELDPSKQPTSEYLKNPLLWLTQAEAMSQAALVLIRTEPSFDNLPAEMRGICDSQYCAVALMLVGYSLEICLKAMIIVKEGVKAYSEAERKYLSHDLKKLATFIVDLDVKDLATLELLTHFVAWAGRYPDPGSRYIDKHDIVFELAEQNQISGHDLFKLAAKVMGHVRNLTEPQG</sequence>
<evidence type="ECO:0000313" key="2">
    <source>
        <dbReference type="Proteomes" id="UP000184395"/>
    </source>
</evidence>
<dbReference type="AlphaFoldDB" id="A0A1M6IZN8"/>
<dbReference type="EMBL" id="FRAB01000001">
    <property type="protein sequence ID" value="SHJ39925.1"/>
    <property type="molecule type" value="Genomic_DNA"/>
</dbReference>
<name>A0A1M6IZN8_9BURK</name>
<accession>A0A1M6IZN8</accession>
<proteinExistence type="predicted"/>
<reference evidence="1 2" key="1">
    <citation type="submission" date="2016-11" db="EMBL/GenBank/DDBJ databases">
        <authorList>
            <person name="Jaros S."/>
            <person name="Januszkiewicz K."/>
            <person name="Wedrychowicz H."/>
        </authorList>
    </citation>
    <scope>NUCLEOTIDE SEQUENCE [LARGE SCALE GENOMIC DNA]</scope>
    <source>
        <strain evidence="1 2">LMG 20594</strain>
    </source>
</reference>
<organism evidence="1 2">
    <name type="scientific">Paraburkholderia terricola</name>
    <dbReference type="NCBI Taxonomy" id="169427"/>
    <lineage>
        <taxon>Bacteria</taxon>
        <taxon>Pseudomonadati</taxon>
        <taxon>Pseudomonadota</taxon>
        <taxon>Betaproteobacteria</taxon>
        <taxon>Burkholderiales</taxon>
        <taxon>Burkholderiaceae</taxon>
        <taxon>Paraburkholderia</taxon>
    </lineage>
</organism>
<evidence type="ECO:0008006" key="3">
    <source>
        <dbReference type="Google" id="ProtNLM"/>
    </source>
</evidence>
<evidence type="ECO:0000313" key="1">
    <source>
        <dbReference type="EMBL" id="SHJ39925.1"/>
    </source>
</evidence>
<dbReference type="Proteomes" id="UP000184395">
    <property type="component" value="Unassembled WGS sequence"/>
</dbReference>